<evidence type="ECO:0000313" key="3">
    <source>
        <dbReference type="Proteomes" id="UP001221898"/>
    </source>
</evidence>
<proteinExistence type="predicted"/>
<feature type="coiled-coil region" evidence="1">
    <location>
        <begin position="16"/>
        <end position="43"/>
    </location>
</feature>
<reference evidence="2" key="1">
    <citation type="journal article" date="2023" name="Science">
        <title>Genome structures resolve the early diversification of teleost fishes.</title>
        <authorList>
            <person name="Parey E."/>
            <person name="Louis A."/>
            <person name="Montfort J."/>
            <person name="Bouchez O."/>
            <person name="Roques C."/>
            <person name="Iampietro C."/>
            <person name="Lluch J."/>
            <person name="Castinel A."/>
            <person name="Donnadieu C."/>
            <person name="Desvignes T."/>
            <person name="Floi Bucao C."/>
            <person name="Jouanno E."/>
            <person name="Wen M."/>
            <person name="Mejri S."/>
            <person name="Dirks R."/>
            <person name="Jansen H."/>
            <person name="Henkel C."/>
            <person name="Chen W.J."/>
            <person name="Zahm M."/>
            <person name="Cabau C."/>
            <person name="Klopp C."/>
            <person name="Thompson A.W."/>
            <person name="Robinson-Rechavi M."/>
            <person name="Braasch I."/>
            <person name="Lecointre G."/>
            <person name="Bobe J."/>
            <person name="Postlethwait J.H."/>
            <person name="Berthelot C."/>
            <person name="Roest Crollius H."/>
            <person name="Guiguen Y."/>
        </authorList>
    </citation>
    <scope>NUCLEOTIDE SEQUENCE</scope>
    <source>
        <strain evidence="2">NC1722</strain>
    </source>
</reference>
<accession>A0AAD7RXB0</accession>
<evidence type="ECO:0000256" key="1">
    <source>
        <dbReference type="SAM" id="Coils"/>
    </source>
</evidence>
<dbReference type="EMBL" id="JAINUG010000150">
    <property type="protein sequence ID" value="KAJ8391999.1"/>
    <property type="molecule type" value="Genomic_DNA"/>
</dbReference>
<sequence length="116" mass="13475">MDRIFISSFRGLQMNTQKAEYALAAERKEIANLRQKMIEVSAQLEELKRPVFVPSLIKDDSASGKSEGKLNMEKQQAEKMCEQLEKRIKKMECDQACMCSEKNHQETLNMILQEKF</sequence>
<comment type="caution">
    <text evidence="2">The sequence shown here is derived from an EMBL/GenBank/DDBJ whole genome shotgun (WGS) entry which is preliminary data.</text>
</comment>
<protein>
    <submittedName>
        <fullName evidence="2">Uncharacterized protein</fullName>
    </submittedName>
</protein>
<name>A0AAD7RXB0_9TELE</name>
<gene>
    <name evidence="2" type="ORF">AAFF_G00083090</name>
</gene>
<evidence type="ECO:0000313" key="2">
    <source>
        <dbReference type="EMBL" id="KAJ8391999.1"/>
    </source>
</evidence>
<organism evidence="2 3">
    <name type="scientific">Aldrovandia affinis</name>
    <dbReference type="NCBI Taxonomy" id="143900"/>
    <lineage>
        <taxon>Eukaryota</taxon>
        <taxon>Metazoa</taxon>
        <taxon>Chordata</taxon>
        <taxon>Craniata</taxon>
        <taxon>Vertebrata</taxon>
        <taxon>Euteleostomi</taxon>
        <taxon>Actinopterygii</taxon>
        <taxon>Neopterygii</taxon>
        <taxon>Teleostei</taxon>
        <taxon>Notacanthiformes</taxon>
        <taxon>Halosauridae</taxon>
        <taxon>Aldrovandia</taxon>
    </lineage>
</organism>
<dbReference type="Proteomes" id="UP001221898">
    <property type="component" value="Unassembled WGS sequence"/>
</dbReference>
<feature type="coiled-coil region" evidence="1">
    <location>
        <begin position="67"/>
        <end position="94"/>
    </location>
</feature>
<keyword evidence="1" id="KW-0175">Coiled coil</keyword>
<keyword evidence="3" id="KW-1185">Reference proteome</keyword>
<dbReference type="AlphaFoldDB" id="A0AAD7RXB0"/>